<feature type="domain" description="Ferritin-like diiron" evidence="7">
    <location>
        <begin position="28"/>
        <end position="177"/>
    </location>
</feature>
<dbReference type="GO" id="GO:0006879">
    <property type="term" value="P:intracellular iron ion homeostasis"/>
    <property type="evidence" value="ECO:0007669"/>
    <property type="project" value="UniProtKB-KW"/>
</dbReference>
<evidence type="ECO:0000256" key="2">
    <source>
        <dbReference type="ARBA" id="ARBA00022434"/>
    </source>
</evidence>
<dbReference type="GeneID" id="103174887"/>
<reference evidence="8" key="5">
    <citation type="submission" date="2025-09" db="UniProtKB">
        <authorList>
            <consortium name="Ensembl"/>
        </authorList>
    </citation>
    <scope>IDENTIFICATION</scope>
</reference>
<dbReference type="PROSITE" id="PS50905">
    <property type="entry name" value="FERRITIN_LIKE"/>
    <property type="match status" value="1"/>
</dbReference>
<dbReference type="FunFam" id="1.20.1260.10:FF:000019">
    <property type="entry name" value="Ferritin"/>
    <property type="match status" value="1"/>
</dbReference>
<reference evidence="9" key="3">
    <citation type="journal article" date="2014" name="Nature">
        <title>Elephant shark genome provides unique insights into gnathostome evolution.</title>
        <authorList>
            <consortium name="International Elephant Shark Genome Sequencing Consortium"/>
            <person name="Venkatesh B."/>
            <person name="Lee A.P."/>
            <person name="Ravi V."/>
            <person name="Maurya A.K."/>
            <person name="Lian M.M."/>
            <person name="Swann J.B."/>
            <person name="Ohta Y."/>
            <person name="Flajnik M.F."/>
            <person name="Sutoh Y."/>
            <person name="Kasahara M."/>
            <person name="Hoon S."/>
            <person name="Gangu V."/>
            <person name="Roy S.W."/>
            <person name="Irimia M."/>
            <person name="Korzh V."/>
            <person name="Kondrychyn I."/>
            <person name="Lim Z.W."/>
            <person name="Tay B.H."/>
            <person name="Tohari S."/>
            <person name="Kong K.W."/>
            <person name="Ho S."/>
            <person name="Lorente-Galdos B."/>
            <person name="Quilez J."/>
            <person name="Marques-Bonet T."/>
            <person name="Raney B.J."/>
            <person name="Ingham P.W."/>
            <person name="Tay A."/>
            <person name="Hillier L.W."/>
            <person name="Minx P."/>
            <person name="Boehm T."/>
            <person name="Wilson R.K."/>
            <person name="Brenner S."/>
            <person name="Warren W.C."/>
        </authorList>
    </citation>
    <scope>NUCLEOTIDE SEQUENCE [LARGE SCALE GENOMIC DNA]</scope>
</reference>
<name>A0A4W3IBG2_CALMI</name>
<dbReference type="FunCoup" id="A0A4W3IBG2">
    <property type="interactions" value="1"/>
</dbReference>
<reference evidence="9" key="1">
    <citation type="journal article" date="2006" name="Science">
        <title>Ancient noncoding elements conserved in the human genome.</title>
        <authorList>
            <person name="Venkatesh B."/>
            <person name="Kirkness E.F."/>
            <person name="Loh Y.H."/>
            <person name="Halpern A.L."/>
            <person name="Lee A.P."/>
            <person name="Johnson J."/>
            <person name="Dandona N."/>
            <person name="Viswanathan L.D."/>
            <person name="Tay A."/>
            <person name="Venter J.C."/>
            <person name="Strausberg R.L."/>
            <person name="Brenner S."/>
        </authorList>
    </citation>
    <scope>NUCLEOTIDE SEQUENCE [LARGE SCALE GENOMIC DNA]</scope>
</reference>
<dbReference type="RefSeq" id="XP_007885682.1">
    <property type="nucleotide sequence ID" value="XM_007887491.2"/>
</dbReference>
<dbReference type="CDD" id="cd01056">
    <property type="entry name" value="Euk_Ferritin"/>
    <property type="match status" value="1"/>
</dbReference>
<evidence type="ECO:0000256" key="4">
    <source>
        <dbReference type="ARBA" id="ARBA00023004"/>
    </source>
</evidence>
<comment type="function">
    <text evidence="6">Stores iron in a soluble, non-toxic, readily available form. Important for iron homeostasis. Iron is taken up in the ferrous form and deposited as ferric hydroxides after oxidation.</text>
</comment>
<evidence type="ECO:0000259" key="7">
    <source>
        <dbReference type="PROSITE" id="PS50905"/>
    </source>
</evidence>
<evidence type="ECO:0000256" key="6">
    <source>
        <dbReference type="RuleBase" id="RU361145"/>
    </source>
</evidence>
<dbReference type="InterPro" id="IPR008331">
    <property type="entry name" value="Ferritin_DPS_dom"/>
</dbReference>
<dbReference type="InterPro" id="IPR009078">
    <property type="entry name" value="Ferritin-like_SF"/>
</dbReference>
<dbReference type="STRING" id="7868.ENSCMIP00000027559"/>
<dbReference type="GO" id="GO:0008198">
    <property type="term" value="F:ferrous iron binding"/>
    <property type="evidence" value="ECO:0007669"/>
    <property type="project" value="TreeGrafter"/>
</dbReference>
<accession>A0A4W3IBG2</accession>
<keyword evidence="2 6" id="KW-0409">Iron storage</keyword>
<dbReference type="GO" id="GO:0006826">
    <property type="term" value="P:iron ion transport"/>
    <property type="evidence" value="ECO:0007669"/>
    <property type="project" value="InterPro"/>
</dbReference>
<protein>
    <recommendedName>
        <fullName evidence="6">Ferritin</fullName>
    </recommendedName>
</protein>
<dbReference type="InterPro" id="IPR012347">
    <property type="entry name" value="Ferritin-like"/>
</dbReference>
<sequence>MEPKEKRPKTCLPICAAHRLVPGTRVRHSYPRRVEEAVCGLIALLYEVSYRFQALMELFQQDDVALPRVSGYFRKAAEVEEKNAETLLNYQTERGGHYCAKDIQKPRTDEIRNTRQALELALHQWKMMATFLEELYWLSKGSKDPHTASFIRKQLLAPKIQQIKVAGDLITNANRLGCTNEGESSFGEYLIDRLQEELDGSA</sequence>
<reference evidence="9" key="2">
    <citation type="journal article" date="2007" name="PLoS Biol.">
        <title>Survey sequencing and comparative analysis of the elephant shark (Callorhinchus milii) genome.</title>
        <authorList>
            <person name="Venkatesh B."/>
            <person name="Kirkness E.F."/>
            <person name="Loh Y.H."/>
            <person name="Halpern A.L."/>
            <person name="Lee A.P."/>
            <person name="Johnson J."/>
            <person name="Dandona N."/>
            <person name="Viswanathan L.D."/>
            <person name="Tay A."/>
            <person name="Venter J.C."/>
            <person name="Strausberg R.L."/>
            <person name="Brenner S."/>
        </authorList>
    </citation>
    <scope>NUCLEOTIDE SEQUENCE [LARGE SCALE GENOMIC DNA]</scope>
</reference>
<reference evidence="8" key="4">
    <citation type="submission" date="2025-08" db="UniProtKB">
        <authorList>
            <consortium name="Ensembl"/>
        </authorList>
    </citation>
    <scope>IDENTIFICATION</scope>
</reference>
<comment type="similarity">
    <text evidence="1 6">Belongs to the ferritin family.</text>
</comment>
<dbReference type="Ensembl" id="ENSCMIT00000027998.1">
    <property type="protein sequence ID" value="ENSCMIP00000027559.1"/>
    <property type="gene ID" value="ENSCMIG00000012006.1"/>
</dbReference>
<evidence type="ECO:0000256" key="5">
    <source>
        <dbReference type="PIRSR" id="PIRSR601519-1"/>
    </source>
</evidence>
<keyword evidence="9" id="KW-1185">Reference proteome</keyword>
<dbReference type="OrthoDB" id="186462at2759"/>
<dbReference type="SUPFAM" id="SSF47240">
    <property type="entry name" value="Ferritin-like"/>
    <property type="match status" value="1"/>
</dbReference>
<dbReference type="KEGG" id="cmk:103174887"/>
<dbReference type="PANTHER" id="PTHR11431">
    <property type="entry name" value="FERRITIN"/>
    <property type="match status" value="1"/>
</dbReference>
<dbReference type="Pfam" id="PF00210">
    <property type="entry name" value="Ferritin"/>
    <property type="match status" value="1"/>
</dbReference>
<dbReference type="GeneTree" id="ENSGT00920000149457"/>
<organism evidence="8 9">
    <name type="scientific">Callorhinchus milii</name>
    <name type="common">Ghost shark</name>
    <dbReference type="NCBI Taxonomy" id="7868"/>
    <lineage>
        <taxon>Eukaryota</taxon>
        <taxon>Metazoa</taxon>
        <taxon>Chordata</taxon>
        <taxon>Craniata</taxon>
        <taxon>Vertebrata</taxon>
        <taxon>Chondrichthyes</taxon>
        <taxon>Holocephali</taxon>
        <taxon>Chimaeriformes</taxon>
        <taxon>Callorhinchidae</taxon>
        <taxon>Callorhinchus</taxon>
    </lineage>
</organism>
<evidence type="ECO:0000256" key="3">
    <source>
        <dbReference type="ARBA" id="ARBA00022723"/>
    </source>
</evidence>
<dbReference type="OMA" id="EGLCGVT"/>
<dbReference type="GO" id="GO:0008199">
    <property type="term" value="F:ferric iron binding"/>
    <property type="evidence" value="ECO:0007669"/>
    <property type="project" value="InterPro"/>
</dbReference>
<proteinExistence type="inferred from homology"/>
<keyword evidence="4 5" id="KW-0408">Iron</keyword>
<evidence type="ECO:0000256" key="1">
    <source>
        <dbReference type="ARBA" id="ARBA00007513"/>
    </source>
</evidence>
<dbReference type="RefSeq" id="XP_007885679.1">
    <property type="nucleotide sequence ID" value="XM_007887488.2"/>
</dbReference>
<gene>
    <name evidence="8" type="primary">zgc:172145</name>
</gene>
<dbReference type="InterPro" id="IPR001519">
    <property type="entry name" value="Ferritin"/>
</dbReference>
<evidence type="ECO:0000313" key="9">
    <source>
        <dbReference type="Proteomes" id="UP000314986"/>
    </source>
</evidence>
<feature type="binding site" evidence="5">
    <location>
        <position position="80"/>
    </location>
    <ligand>
        <name>Fe cation</name>
        <dbReference type="ChEBI" id="CHEBI:24875"/>
        <label>1</label>
    </ligand>
</feature>
<evidence type="ECO:0000313" key="8">
    <source>
        <dbReference type="Ensembl" id="ENSCMIP00000027559.1"/>
    </source>
</evidence>
<dbReference type="InterPro" id="IPR009040">
    <property type="entry name" value="Ferritin-like_diiron"/>
</dbReference>
<keyword evidence="3 5" id="KW-0479">Metal-binding</keyword>
<dbReference type="Proteomes" id="UP000314986">
    <property type="component" value="Unassembled WGS sequence"/>
</dbReference>
<dbReference type="AlphaFoldDB" id="A0A4W3IBG2"/>
<dbReference type="Gene3D" id="1.20.1260.10">
    <property type="match status" value="1"/>
</dbReference>
<dbReference type="GO" id="GO:0005737">
    <property type="term" value="C:cytoplasm"/>
    <property type="evidence" value="ECO:0007669"/>
    <property type="project" value="TreeGrafter"/>
</dbReference>
<dbReference type="PANTHER" id="PTHR11431:SF23">
    <property type="entry name" value="FERRITIN"/>
    <property type="match status" value="1"/>
</dbReference>
<dbReference type="InParanoid" id="A0A4W3IBG2"/>